<sequence>MTPPSSDISRKFRALFPDIDSDNLRYDGFKMPLLRDLLACLHPSNIPKNPFDQSTVSVVAEGFDALHIYARLCADVDRLPSPAMHKALFEPFWGVWQWMHFMNPHLGNFADDEVGLGARSHSACFLQSDGRLSLASTIRVHLASTFICGVMRTPRGMQALAACPGLVDDVLSMITMLSPSHPKPDLAASQHLLAQFFVLLLSQKDPSIRNPFHAGLLAFDKENPGKLLDCIINHLVWLIDPSCGRDGAEDDYVDAYSNLLNRVLLKNPQFVENLKTQGDSPVRYLVCRIEDIAAPRLHRAPAYKHHALALLVDILSHILIPEERNPRVSHLDLIEALDFRLLLTIRWLLIEGKLIRQSASSGYKYADVLARETRRLITHAVMPSLVWPDLRRAVQESMLRDGVLLDDAPADEAMLVSEWAHLERCYQFFLGVRLTYQKWLASARQACANADCSSDVEAAELMMCSCGSTFYCSVDCQRRHWHWSHRQSCTRNNNAPAKRYLGAGPVEDARSYIKHSERAYLRMCAREGLSRYGNAASVRMHHVSTVLVDFGSTEHRHPIVHYGVLEKRPWFDLPLDPRLVRIWVQAMKGGRTYVLEVDTLPREDAAHLAGSGA</sequence>
<evidence type="ECO:0000259" key="5">
    <source>
        <dbReference type="PROSITE" id="PS50865"/>
    </source>
</evidence>
<keyword evidence="2 4" id="KW-0863">Zinc-finger</keyword>
<keyword evidence="3" id="KW-0862">Zinc</keyword>
<accession>A0A550BYW2</accession>
<proteinExistence type="predicted"/>
<keyword evidence="1" id="KW-0479">Metal-binding</keyword>
<dbReference type="AlphaFoldDB" id="A0A550BYW2"/>
<dbReference type="InterPro" id="IPR002893">
    <property type="entry name" value="Znf_MYND"/>
</dbReference>
<dbReference type="Proteomes" id="UP000320762">
    <property type="component" value="Unassembled WGS sequence"/>
</dbReference>
<evidence type="ECO:0000313" key="6">
    <source>
        <dbReference type="EMBL" id="TRM57656.1"/>
    </source>
</evidence>
<dbReference type="Pfam" id="PF01753">
    <property type="entry name" value="zf-MYND"/>
    <property type="match status" value="1"/>
</dbReference>
<dbReference type="GO" id="GO:0008270">
    <property type="term" value="F:zinc ion binding"/>
    <property type="evidence" value="ECO:0007669"/>
    <property type="project" value="UniProtKB-KW"/>
</dbReference>
<dbReference type="EMBL" id="VDMD01000044">
    <property type="protein sequence ID" value="TRM57656.1"/>
    <property type="molecule type" value="Genomic_DNA"/>
</dbReference>
<keyword evidence="7" id="KW-1185">Reference proteome</keyword>
<evidence type="ECO:0000256" key="1">
    <source>
        <dbReference type="ARBA" id="ARBA00022723"/>
    </source>
</evidence>
<evidence type="ECO:0000256" key="3">
    <source>
        <dbReference type="ARBA" id="ARBA00022833"/>
    </source>
</evidence>
<feature type="domain" description="MYND-type" evidence="5">
    <location>
        <begin position="449"/>
        <end position="489"/>
    </location>
</feature>
<dbReference type="Gene3D" id="6.10.140.2220">
    <property type="match status" value="1"/>
</dbReference>
<protein>
    <recommendedName>
        <fullName evidence="5">MYND-type domain-containing protein</fullName>
    </recommendedName>
</protein>
<name>A0A550BYW2_9AGAR</name>
<dbReference type="PROSITE" id="PS50865">
    <property type="entry name" value="ZF_MYND_2"/>
    <property type="match status" value="1"/>
</dbReference>
<evidence type="ECO:0000256" key="4">
    <source>
        <dbReference type="PROSITE-ProRule" id="PRU00134"/>
    </source>
</evidence>
<evidence type="ECO:0000313" key="7">
    <source>
        <dbReference type="Proteomes" id="UP000320762"/>
    </source>
</evidence>
<dbReference type="OrthoDB" id="2915092at2759"/>
<comment type="caution">
    <text evidence="6">The sequence shown here is derived from an EMBL/GenBank/DDBJ whole genome shotgun (WGS) entry which is preliminary data.</text>
</comment>
<evidence type="ECO:0000256" key="2">
    <source>
        <dbReference type="ARBA" id="ARBA00022771"/>
    </source>
</evidence>
<organism evidence="6 7">
    <name type="scientific">Schizophyllum amplum</name>
    <dbReference type="NCBI Taxonomy" id="97359"/>
    <lineage>
        <taxon>Eukaryota</taxon>
        <taxon>Fungi</taxon>
        <taxon>Dikarya</taxon>
        <taxon>Basidiomycota</taxon>
        <taxon>Agaricomycotina</taxon>
        <taxon>Agaricomycetes</taxon>
        <taxon>Agaricomycetidae</taxon>
        <taxon>Agaricales</taxon>
        <taxon>Schizophyllaceae</taxon>
        <taxon>Schizophyllum</taxon>
    </lineage>
</organism>
<gene>
    <name evidence="6" type="ORF">BD626DRAFT_514130</name>
</gene>
<reference evidence="6 7" key="1">
    <citation type="journal article" date="2019" name="New Phytol.">
        <title>Comparative genomics reveals unique wood-decay strategies and fruiting body development in the Schizophyllaceae.</title>
        <authorList>
            <person name="Almasi E."/>
            <person name="Sahu N."/>
            <person name="Krizsan K."/>
            <person name="Balint B."/>
            <person name="Kovacs G.M."/>
            <person name="Kiss B."/>
            <person name="Cseklye J."/>
            <person name="Drula E."/>
            <person name="Henrissat B."/>
            <person name="Nagy I."/>
            <person name="Chovatia M."/>
            <person name="Adam C."/>
            <person name="LaButti K."/>
            <person name="Lipzen A."/>
            <person name="Riley R."/>
            <person name="Grigoriev I.V."/>
            <person name="Nagy L.G."/>
        </authorList>
    </citation>
    <scope>NUCLEOTIDE SEQUENCE [LARGE SCALE GENOMIC DNA]</scope>
    <source>
        <strain evidence="6 7">NL-1724</strain>
    </source>
</reference>
<dbReference type="SUPFAM" id="SSF144232">
    <property type="entry name" value="HIT/MYND zinc finger-like"/>
    <property type="match status" value="1"/>
</dbReference>